<dbReference type="EMBL" id="LR796154">
    <property type="protein sequence ID" value="CAB4121986.1"/>
    <property type="molecule type" value="Genomic_DNA"/>
</dbReference>
<proteinExistence type="predicted"/>
<evidence type="ECO:0000313" key="1">
    <source>
        <dbReference type="EMBL" id="CAB4121986.1"/>
    </source>
</evidence>
<sequence>MALPSKVLPGFSAALWMQSAATPTPLTTANLAVWTAQVATIVGTTAGGTGAAGVAIPVETVPAFGMDDAVASYGVAGSRQGDKIPVQNAPTSMSITAAWNPSDTALLQIRADAYNGTVDRTFVVSAYDGTNVVAYAFNGRVGNFQIDAAVGAEAKCNFTIHPRGNQYGWSNS</sequence>
<organism evidence="1">
    <name type="scientific">uncultured Caudovirales phage</name>
    <dbReference type="NCBI Taxonomy" id="2100421"/>
    <lineage>
        <taxon>Viruses</taxon>
        <taxon>Duplodnaviria</taxon>
        <taxon>Heunggongvirae</taxon>
        <taxon>Uroviricota</taxon>
        <taxon>Caudoviricetes</taxon>
        <taxon>Peduoviridae</taxon>
        <taxon>Maltschvirus</taxon>
        <taxon>Maltschvirus maltsch</taxon>
    </lineage>
</organism>
<accession>A0A6J5KLF2</accession>
<protein>
    <submittedName>
        <fullName evidence="1">Uncharacterized protein</fullName>
    </submittedName>
</protein>
<dbReference type="Gene3D" id="4.10.410.40">
    <property type="match status" value="1"/>
</dbReference>
<name>A0A6J5KLF2_9CAUD</name>
<reference evidence="1" key="1">
    <citation type="submission" date="2020-04" db="EMBL/GenBank/DDBJ databases">
        <authorList>
            <person name="Chiriac C."/>
            <person name="Salcher M."/>
            <person name="Ghai R."/>
            <person name="Kavagutti S V."/>
        </authorList>
    </citation>
    <scope>NUCLEOTIDE SEQUENCE</scope>
</reference>
<gene>
    <name evidence="1" type="ORF">UFOVP17_38</name>
</gene>